<keyword evidence="1" id="KW-0812">Transmembrane</keyword>
<keyword evidence="1" id="KW-0472">Membrane</keyword>
<evidence type="ECO:0000256" key="1">
    <source>
        <dbReference type="SAM" id="Phobius"/>
    </source>
</evidence>
<dbReference type="Proteomes" id="UP000033052">
    <property type="component" value="Chromosome"/>
</dbReference>
<organism evidence="2 3">
    <name type="scientific">Clostridium sporogenes</name>
    <dbReference type="NCBI Taxonomy" id="1509"/>
    <lineage>
        <taxon>Bacteria</taxon>
        <taxon>Bacillati</taxon>
        <taxon>Bacillota</taxon>
        <taxon>Clostridia</taxon>
        <taxon>Eubacteriales</taxon>
        <taxon>Clostridiaceae</taxon>
        <taxon>Clostridium</taxon>
    </lineage>
</organism>
<reference evidence="2 3" key="1">
    <citation type="journal article" date="2015" name="PLoS ONE">
        <title>A universal mariner transposon system for forward genetic studies in the genus clostridium.</title>
        <authorList>
            <person name="Zhang Y."/>
            <person name="Grosse-Honebrink A."/>
            <person name="Minton N.P."/>
        </authorList>
    </citation>
    <scope>NUCLEOTIDE SEQUENCE [LARGE SCALE GENOMIC DNA]</scope>
    <source>
        <strain evidence="2 3">NCIMB 10696</strain>
    </source>
</reference>
<evidence type="ECO:0000313" key="2">
    <source>
        <dbReference type="EMBL" id="AKC61575.1"/>
    </source>
</evidence>
<dbReference type="EMBL" id="CP009225">
    <property type="protein sequence ID" value="AKC61575.1"/>
    <property type="molecule type" value="Genomic_DNA"/>
</dbReference>
<dbReference type="RefSeq" id="WP_033058712.1">
    <property type="nucleotide sequence ID" value="NZ_CP009225.1"/>
</dbReference>
<sequence>MWPCKAFILILLASILLTLIFITLIFITLIFISRCTNIKPYNYKFTIDCMDKDNKECTRVNLYAQNLYLNPHS</sequence>
<dbReference type="AlphaFoldDB" id="A0A7U4XTM5"/>
<gene>
    <name evidence="2" type="ORF">CLSPO_c08540</name>
</gene>
<evidence type="ECO:0000313" key="3">
    <source>
        <dbReference type="Proteomes" id="UP000033052"/>
    </source>
</evidence>
<accession>A0A7U4XTM5</accession>
<proteinExistence type="predicted"/>
<dbReference type="GeneID" id="92937604"/>
<feature type="transmembrane region" description="Helical" evidence="1">
    <location>
        <begin position="6"/>
        <end position="32"/>
    </location>
</feature>
<keyword evidence="1" id="KW-1133">Transmembrane helix</keyword>
<protein>
    <submittedName>
        <fullName evidence="2">Uncharacterized protein</fullName>
    </submittedName>
</protein>
<dbReference type="KEGG" id="cld:CLSPO_c08540"/>
<name>A0A7U4XTM5_CLOSG</name>